<evidence type="ECO:0000313" key="7">
    <source>
        <dbReference type="Proteomes" id="UP000287224"/>
    </source>
</evidence>
<evidence type="ECO:0000256" key="4">
    <source>
        <dbReference type="ARBA" id="ARBA00022840"/>
    </source>
</evidence>
<dbReference type="CDD" id="cd03230">
    <property type="entry name" value="ABC_DR_subfamily_A"/>
    <property type="match status" value="1"/>
</dbReference>
<dbReference type="InterPro" id="IPR003593">
    <property type="entry name" value="AAA+_ATPase"/>
</dbReference>
<organism evidence="6 7">
    <name type="scientific">Dictyobacter aurantiacus</name>
    <dbReference type="NCBI Taxonomy" id="1936993"/>
    <lineage>
        <taxon>Bacteria</taxon>
        <taxon>Bacillati</taxon>
        <taxon>Chloroflexota</taxon>
        <taxon>Ktedonobacteria</taxon>
        <taxon>Ktedonobacterales</taxon>
        <taxon>Dictyobacteraceae</taxon>
        <taxon>Dictyobacter</taxon>
    </lineage>
</organism>
<dbReference type="InterPro" id="IPR027417">
    <property type="entry name" value="P-loop_NTPase"/>
</dbReference>
<dbReference type="Gene3D" id="3.40.50.300">
    <property type="entry name" value="P-loop containing nucleotide triphosphate hydrolases"/>
    <property type="match status" value="1"/>
</dbReference>
<reference evidence="7" key="1">
    <citation type="submission" date="2018-12" db="EMBL/GenBank/DDBJ databases">
        <title>Tengunoibacter tsumagoiensis gen. nov., sp. nov., Dictyobacter kobayashii sp. nov., D. alpinus sp. nov., and D. joshuensis sp. nov. and description of Dictyobacteraceae fam. nov. within the order Ktedonobacterales isolated from Tengu-no-mugimeshi.</title>
        <authorList>
            <person name="Wang C.M."/>
            <person name="Zheng Y."/>
            <person name="Sakai Y."/>
            <person name="Toyoda A."/>
            <person name="Minakuchi Y."/>
            <person name="Abe K."/>
            <person name="Yokota A."/>
            <person name="Yabe S."/>
        </authorList>
    </citation>
    <scope>NUCLEOTIDE SEQUENCE [LARGE SCALE GENOMIC DNA]</scope>
    <source>
        <strain evidence="7">S-27</strain>
    </source>
</reference>
<dbReference type="GO" id="GO:0005524">
    <property type="term" value="F:ATP binding"/>
    <property type="evidence" value="ECO:0007669"/>
    <property type="project" value="UniProtKB-KW"/>
</dbReference>
<keyword evidence="3" id="KW-0547">Nucleotide-binding</keyword>
<dbReference type="Proteomes" id="UP000287224">
    <property type="component" value="Unassembled WGS sequence"/>
</dbReference>
<comment type="caution">
    <text evidence="6">The sequence shown here is derived from an EMBL/GenBank/DDBJ whole genome shotgun (WGS) entry which is preliminary data.</text>
</comment>
<dbReference type="Pfam" id="PF00005">
    <property type="entry name" value="ABC_tran"/>
    <property type="match status" value="1"/>
</dbReference>
<dbReference type="SUPFAM" id="SSF52540">
    <property type="entry name" value="P-loop containing nucleoside triphosphate hydrolases"/>
    <property type="match status" value="1"/>
</dbReference>
<dbReference type="PANTHER" id="PTHR43335:SF3">
    <property type="entry name" value="ABC TRANSPORTER"/>
    <property type="match status" value="1"/>
</dbReference>
<dbReference type="AlphaFoldDB" id="A0A401ZH91"/>
<feature type="domain" description="ABC transporter" evidence="5">
    <location>
        <begin position="18"/>
        <end position="248"/>
    </location>
</feature>
<evidence type="ECO:0000256" key="2">
    <source>
        <dbReference type="ARBA" id="ARBA00022448"/>
    </source>
</evidence>
<dbReference type="EMBL" id="BIFQ01000001">
    <property type="protein sequence ID" value="GCE06255.1"/>
    <property type="molecule type" value="Genomic_DNA"/>
</dbReference>
<evidence type="ECO:0000259" key="5">
    <source>
        <dbReference type="PROSITE" id="PS50893"/>
    </source>
</evidence>
<proteinExistence type="inferred from homology"/>
<protein>
    <submittedName>
        <fullName evidence="6">ABC transporter</fullName>
    </submittedName>
</protein>
<dbReference type="InterPro" id="IPR003439">
    <property type="entry name" value="ABC_transporter-like_ATP-bd"/>
</dbReference>
<keyword evidence="7" id="KW-1185">Reference proteome</keyword>
<gene>
    <name evidence="6" type="ORF">KDAU_35840</name>
</gene>
<dbReference type="PROSITE" id="PS50893">
    <property type="entry name" value="ABC_TRANSPORTER_2"/>
    <property type="match status" value="1"/>
</dbReference>
<comment type="similarity">
    <text evidence="1">Belongs to the ABC transporter superfamily.</text>
</comment>
<evidence type="ECO:0000256" key="1">
    <source>
        <dbReference type="ARBA" id="ARBA00005417"/>
    </source>
</evidence>
<dbReference type="SMART" id="SM00382">
    <property type="entry name" value="AAA"/>
    <property type="match status" value="1"/>
</dbReference>
<dbReference type="PANTHER" id="PTHR43335">
    <property type="entry name" value="ABC TRANSPORTER, ATP-BINDING PROTEIN"/>
    <property type="match status" value="1"/>
</dbReference>
<name>A0A401ZH91_9CHLR</name>
<evidence type="ECO:0000256" key="3">
    <source>
        <dbReference type="ARBA" id="ARBA00022741"/>
    </source>
</evidence>
<dbReference type="RefSeq" id="WP_218030915.1">
    <property type="nucleotide sequence ID" value="NZ_BIFQ01000001.1"/>
</dbReference>
<evidence type="ECO:0000313" key="6">
    <source>
        <dbReference type="EMBL" id="GCE06255.1"/>
    </source>
</evidence>
<accession>A0A401ZH91</accession>
<dbReference type="GO" id="GO:0016887">
    <property type="term" value="F:ATP hydrolysis activity"/>
    <property type="evidence" value="ECO:0007669"/>
    <property type="project" value="InterPro"/>
</dbReference>
<sequence length="330" mass="36477">MQNMVAPSTKAPTTESIIKIQNVSKRYHNTHALRDINLEIPRGTIYGLIGPNGAGKTTLLRILAALLTPSSGQVWIEEQEVTRTPSIIQRKVGYMPDFFGVYPDLTSAEYLEFYAGIHGIPRQKRAGIVTDLLELVELSSKREAMVETLSRGMKQRLCLARALVHDPDILLLDEPASGLDPRARVELRELVRTLQGMGKTILISSHILLELAEMCTDIAIIQNGQLVIAGDVERVTHQLGGARQVEIRLLDNMRIGDVVAHLENVADIHNITTNEDRLIQAEFSGDDETLHHILAALITQGYPVVSFAPRSGGGRLEEVFMNITERGNQA</sequence>
<keyword evidence="2" id="KW-0813">Transport</keyword>
<keyword evidence="4" id="KW-0067">ATP-binding</keyword>